<dbReference type="EMBL" id="ML977572">
    <property type="protein sequence ID" value="KAF2003526.1"/>
    <property type="molecule type" value="Genomic_DNA"/>
</dbReference>
<dbReference type="OrthoDB" id="3787262at2759"/>
<evidence type="ECO:0000313" key="1">
    <source>
        <dbReference type="EMBL" id="KAF2003526.1"/>
    </source>
</evidence>
<reference evidence="1" key="1">
    <citation type="journal article" date="2020" name="Stud. Mycol.">
        <title>101 Dothideomycetes genomes: a test case for predicting lifestyles and emergence of pathogens.</title>
        <authorList>
            <person name="Haridas S."/>
            <person name="Albert R."/>
            <person name="Binder M."/>
            <person name="Bloem J."/>
            <person name="Labutti K."/>
            <person name="Salamov A."/>
            <person name="Andreopoulos B."/>
            <person name="Baker S."/>
            <person name="Barry K."/>
            <person name="Bills G."/>
            <person name="Bluhm B."/>
            <person name="Cannon C."/>
            <person name="Castanera R."/>
            <person name="Culley D."/>
            <person name="Daum C."/>
            <person name="Ezra D."/>
            <person name="Gonzalez J."/>
            <person name="Henrissat B."/>
            <person name="Kuo A."/>
            <person name="Liang C."/>
            <person name="Lipzen A."/>
            <person name="Lutzoni F."/>
            <person name="Magnuson J."/>
            <person name="Mondo S."/>
            <person name="Nolan M."/>
            <person name="Ohm R."/>
            <person name="Pangilinan J."/>
            <person name="Park H.-J."/>
            <person name="Ramirez L."/>
            <person name="Alfaro M."/>
            <person name="Sun H."/>
            <person name="Tritt A."/>
            <person name="Yoshinaga Y."/>
            <person name="Zwiers L.-H."/>
            <person name="Turgeon B."/>
            <person name="Goodwin S."/>
            <person name="Spatafora J."/>
            <person name="Crous P."/>
            <person name="Grigoriev I."/>
        </authorList>
    </citation>
    <scope>NUCLEOTIDE SEQUENCE</scope>
    <source>
        <strain evidence="1">CBS 123094</strain>
    </source>
</reference>
<name>A0A6A5X0S1_9PLEO</name>
<feature type="non-terminal residue" evidence="1">
    <location>
        <position position="93"/>
    </location>
</feature>
<organism evidence="1 2">
    <name type="scientific">Amniculicola lignicola CBS 123094</name>
    <dbReference type="NCBI Taxonomy" id="1392246"/>
    <lineage>
        <taxon>Eukaryota</taxon>
        <taxon>Fungi</taxon>
        <taxon>Dikarya</taxon>
        <taxon>Ascomycota</taxon>
        <taxon>Pezizomycotina</taxon>
        <taxon>Dothideomycetes</taxon>
        <taxon>Pleosporomycetidae</taxon>
        <taxon>Pleosporales</taxon>
        <taxon>Amniculicolaceae</taxon>
        <taxon>Amniculicola</taxon>
    </lineage>
</organism>
<accession>A0A6A5X0S1</accession>
<evidence type="ECO:0000313" key="2">
    <source>
        <dbReference type="Proteomes" id="UP000799779"/>
    </source>
</evidence>
<dbReference type="AlphaFoldDB" id="A0A6A5X0S1"/>
<gene>
    <name evidence="1" type="ORF">P154DRAFT_405346</name>
</gene>
<feature type="non-terminal residue" evidence="1">
    <location>
        <position position="1"/>
    </location>
</feature>
<protein>
    <submittedName>
        <fullName evidence="1">Uncharacterized protein</fullName>
    </submittedName>
</protein>
<proteinExistence type="predicted"/>
<sequence length="93" mass="10667">DEDIKDPNAWRTVDDLVTRLLDPPRESYPGPHPGHNFEGMIRIRLQWVKGAVGEQHFRLDTTLGRSVLNDESKLRTYGVEAGLPPMYHKWLCG</sequence>
<keyword evidence="2" id="KW-1185">Reference proteome</keyword>
<dbReference type="Proteomes" id="UP000799779">
    <property type="component" value="Unassembled WGS sequence"/>
</dbReference>